<proteinExistence type="predicted"/>
<dbReference type="PROSITE" id="PS50255">
    <property type="entry name" value="CYTOCHROME_B5_2"/>
    <property type="match status" value="1"/>
</dbReference>
<dbReference type="AlphaFoldDB" id="A0A3E2GWZ5"/>
<evidence type="ECO:0000259" key="16">
    <source>
        <dbReference type="PROSITE" id="PS50255"/>
    </source>
</evidence>
<comment type="cofactor">
    <cofactor evidence="2">
        <name>heme b</name>
        <dbReference type="ChEBI" id="CHEBI:60344"/>
    </cofactor>
</comment>
<dbReference type="SUPFAM" id="SSF55856">
    <property type="entry name" value="Cytochrome b5-like heme/steroid binding domain"/>
    <property type="match status" value="1"/>
</dbReference>
<comment type="subcellular location">
    <subcellularLocation>
        <location evidence="3">Mitochondrion intermembrane space</location>
    </subcellularLocation>
</comment>
<name>A0A3E2GWZ5_SCYLI</name>
<keyword evidence="10" id="KW-0479">Metal-binding</keyword>
<evidence type="ECO:0000256" key="11">
    <source>
        <dbReference type="ARBA" id="ARBA00023002"/>
    </source>
</evidence>
<dbReference type="SUPFAM" id="SSF81296">
    <property type="entry name" value="E set domains"/>
    <property type="match status" value="1"/>
</dbReference>
<protein>
    <recommendedName>
        <fullName evidence="7">Nitrate reductase [NADPH]</fullName>
        <ecNumber evidence="6">1.7.1.3</ecNumber>
        <ecNumber evidence="5">1.8.3.1</ecNumber>
    </recommendedName>
</protein>
<feature type="non-terminal residue" evidence="17">
    <location>
        <position position="1"/>
    </location>
</feature>
<evidence type="ECO:0000256" key="9">
    <source>
        <dbReference type="ARBA" id="ARBA00022617"/>
    </source>
</evidence>
<dbReference type="STRING" id="5539.A0A3E2GWZ5"/>
<evidence type="ECO:0000256" key="8">
    <source>
        <dbReference type="ARBA" id="ARBA00022505"/>
    </source>
</evidence>
<evidence type="ECO:0000256" key="15">
    <source>
        <dbReference type="SAM" id="MobiDB-lite"/>
    </source>
</evidence>
<evidence type="ECO:0000313" key="18">
    <source>
        <dbReference type="Proteomes" id="UP000258309"/>
    </source>
</evidence>
<evidence type="ECO:0000256" key="1">
    <source>
        <dbReference type="ARBA" id="ARBA00001924"/>
    </source>
</evidence>
<keyword evidence="12" id="KW-0408">Iron</keyword>
<dbReference type="InterPro" id="IPR036400">
    <property type="entry name" value="Cyt_B5-like_heme/steroid_sf"/>
</dbReference>
<evidence type="ECO:0000256" key="6">
    <source>
        <dbReference type="ARBA" id="ARBA00012673"/>
    </source>
</evidence>
<dbReference type="InterPro" id="IPR000572">
    <property type="entry name" value="OxRdtase_Mopterin-bd_dom"/>
</dbReference>
<feature type="non-terminal residue" evidence="17">
    <location>
        <position position="584"/>
    </location>
</feature>
<dbReference type="InterPro" id="IPR008335">
    <property type="entry name" value="Mopterin_OxRdtase_euk"/>
</dbReference>
<evidence type="ECO:0000256" key="13">
    <source>
        <dbReference type="ARBA" id="ARBA00023128"/>
    </source>
</evidence>
<dbReference type="Proteomes" id="UP000258309">
    <property type="component" value="Unassembled WGS sequence"/>
</dbReference>
<accession>A0A3E2GWZ5</accession>
<reference evidence="17 18" key="1">
    <citation type="submission" date="2018-05" db="EMBL/GenBank/DDBJ databases">
        <title>Draft genome sequence of Scytalidium lignicola DSM 105466, a ubiquitous saprotrophic fungus.</title>
        <authorList>
            <person name="Buettner E."/>
            <person name="Gebauer A.M."/>
            <person name="Hofrichter M."/>
            <person name="Liers C."/>
            <person name="Kellner H."/>
        </authorList>
    </citation>
    <scope>NUCLEOTIDE SEQUENCE [LARGE SCALE GENOMIC DNA]</scope>
    <source>
        <strain evidence="17 18">DSM 105466</strain>
    </source>
</reference>
<dbReference type="Gene3D" id="2.60.40.650">
    <property type="match status" value="1"/>
</dbReference>
<gene>
    <name evidence="17" type="ORF">B7463_g10692</name>
</gene>
<feature type="domain" description="Cytochrome b5 heme-binding" evidence="16">
    <location>
        <begin position="110"/>
        <end position="188"/>
    </location>
</feature>
<comment type="caution">
    <text evidence="17">The sequence shown here is derived from an EMBL/GenBank/DDBJ whole genome shotgun (WGS) entry which is preliminary data.</text>
</comment>
<dbReference type="Pfam" id="PF03404">
    <property type="entry name" value="Mo-co_dimer"/>
    <property type="match status" value="1"/>
</dbReference>
<dbReference type="Pfam" id="PF00174">
    <property type="entry name" value="Oxidored_molyb"/>
    <property type="match status" value="1"/>
</dbReference>
<dbReference type="InterPro" id="IPR001199">
    <property type="entry name" value="Cyt_B5-like_heme/steroid-bd"/>
</dbReference>
<dbReference type="FunFam" id="3.10.120.10:FF:000007">
    <property type="entry name" value="Sulfite oxidase, mitochondrial"/>
    <property type="match status" value="1"/>
</dbReference>
<dbReference type="EC" id="1.8.3.1" evidence="5"/>
<keyword evidence="8" id="KW-0500">Molybdenum</keyword>
<comment type="pathway">
    <text evidence="4">Energy metabolism; sulfur metabolism.</text>
</comment>
<evidence type="ECO:0000256" key="10">
    <source>
        <dbReference type="ARBA" id="ARBA00022723"/>
    </source>
</evidence>
<evidence type="ECO:0000256" key="14">
    <source>
        <dbReference type="ARBA" id="ARBA00049155"/>
    </source>
</evidence>
<dbReference type="OrthoDB" id="10051395at2759"/>
<dbReference type="InterPro" id="IPR014756">
    <property type="entry name" value="Ig_E-set"/>
</dbReference>
<dbReference type="GO" id="GO:0030151">
    <property type="term" value="F:molybdenum ion binding"/>
    <property type="evidence" value="ECO:0007669"/>
    <property type="project" value="InterPro"/>
</dbReference>
<dbReference type="SMART" id="SM01117">
    <property type="entry name" value="Cyt-b5"/>
    <property type="match status" value="1"/>
</dbReference>
<keyword evidence="13" id="KW-0496">Mitochondrion</keyword>
<feature type="region of interest" description="Disordered" evidence="15">
    <location>
        <begin position="32"/>
        <end position="65"/>
    </location>
</feature>
<dbReference type="Gene3D" id="3.10.120.10">
    <property type="entry name" value="Cytochrome b5-like heme/steroid binding domain"/>
    <property type="match status" value="1"/>
</dbReference>
<keyword evidence="11" id="KW-0560">Oxidoreductase</keyword>
<dbReference type="InterPro" id="IPR036374">
    <property type="entry name" value="OxRdtase_Mopterin-bd_sf"/>
</dbReference>
<dbReference type="SUPFAM" id="SSF56524">
    <property type="entry name" value="Oxidoreductase molybdopterin-binding domain"/>
    <property type="match status" value="1"/>
</dbReference>
<evidence type="ECO:0000256" key="4">
    <source>
        <dbReference type="ARBA" id="ARBA00004971"/>
    </source>
</evidence>
<organism evidence="17 18">
    <name type="scientific">Scytalidium lignicola</name>
    <name type="common">Hyphomycete</name>
    <dbReference type="NCBI Taxonomy" id="5539"/>
    <lineage>
        <taxon>Eukaryota</taxon>
        <taxon>Fungi</taxon>
        <taxon>Dikarya</taxon>
        <taxon>Ascomycota</taxon>
        <taxon>Pezizomycotina</taxon>
        <taxon>Leotiomycetes</taxon>
        <taxon>Leotiomycetes incertae sedis</taxon>
        <taxon>Scytalidium</taxon>
    </lineage>
</organism>
<dbReference type="Pfam" id="PF00173">
    <property type="entry name" value="Cyt-b5"/>
    <property type="match status" value="1"/>
</dbReference>
<evidence type="ECO:0000313" key="17">
    <source>
        <dbReference type="EMBL" id="RFU25641.1"/>
    </source>
</evidence>
<evidence type="ECO:0000256" key="7">
    <source>
        <dbReference type="ARBA" id="ARBA00015499"/>
    </source>
</evidence>
<dbReference type="GO" id="GO:0050464">
    <property type="term" value="F:nitrate reductase (NADPH) activity"/>
    <property type="evidence" value="ECO:0007669"/>
    <property type="project" value="UniProtKB-EC"/>
</dbReference>
<dbReference type="PANTHER" id="PTHR19372:SF7">
    <property type="entry name" value="SULFITE OXIDASE, MITOCHONDRIAL"/>
    <property type="match status" value="1"/>
</dbReference>
<dbReference type="FunFam" id="3.90.420.10:FF:000002">
    <property type="entry name" value="sulfite oxidase, mitochondrial"/>
    <property type="match status" value="1"/>
</dbReference>
<comment type="catalytic activity">
    <reaction evidence="14">
        <text>nitrite + NADP(+) + H2O = nitrate + NADPH + H(+)</text>
        <dbReference type="Rhea" id="RHEA:19061"/>
        <dbReference type="ChEBI" id="CHEBI:15377"/>
        <dbReference type="ChEBI" id="CHEBI:15378"/>
        <dbReference type="ChEBI" id="CHEBI:16301"/>
        <dbReference type="ChEBI" id="CHEBI:17632"/>
        <dbReference type="ChEBI" id="CHEBI:57783"/>
        <dbReference type="ChEBI" id="CHEBI:58349"/>
        <dbReference type="EC" id="1.7.1.3"/>
    </reaction>
</comment>
<dbReference type="GO" id="GO:0020037">
    <property type="term" value="F:heme binding"/>
    <property type="evidence" value="ECO:0007669"/>
    <property type="project" value="TreeGrafter"/>
</dbReference>
<keyword evidence="9" id="KW-0349">Heme</keyword>
<feature type="region of interest" description="Disordered" evidence="15">
    <location>
        <begin position="88"/>
        <end position="111"/>
    </location>
</feature>
<dbReference type="InterPro" id="IPR005066">
    <property type="entry name" value="MoCF_OxRdtse_dimer"/>
</dbReference>
<dbReference type="GO" id="GO:0006790">
    <property type="term" value="P:sulfur compound metabolic process"/>
    <property type="evidence" value="ECO:0007669"/>
    <property type="project" value="TreeGrafter"/>
</dbReference>
<dbReference type="PANTHER" id="PTHR19372">
    <property type="entry name" value="SULFITE REDUCTASE"/>
    <property type="match status" value="1"/>
</dbReference>
<dbReference type="GO" id="GO:0043546">
    <property type="term" value="F:molybdopterin cofactor binding"/>
    <property type="evidence" value="ECO:0007669"/>
    <property type="project" value="TreeGrafter"/>
</dbReference>
<evidence type="ECO:0000256" key="5">
    <source>
        <dbReference type="ARBA" id="ARBA00012505"/>
    </source>
</evidence>
<dbReference type="EMBL" id="NCSJ02000318">
    <property type="protein sequence ID" value="RFU25641.1"/>
    <property type="molecule type" value="Genomic_DNA"/>
</dbReference>
<evidence type="ECO:0000256" key="2">
    <source>
        <dbReference type="ARBA" id="ARBA00001970"/>
    </source>
</evidence>
<dbReference type="OMA" id="EESTSQW"/>
<dbReference type="Gene3D" id="3.90.420.10">
    <property type="entry name" value="Oxidoreductase, molybdopterin-binding domain"/>
    <property type="match status" value="1"/>
</dbReference>
<evidence type="ECO:0000256" key="12">
    <source>
        <dbReference type="ARBA" id="ARBA00023004"/>
    </source>
</evidence>
<sequence length="584" mass="64346">MSRSSIRSFISIPISKSLSSLSAASRQTIVSGGVRGRTKGTRWPPNFGGARSHSTTTPSNDHHGGRRLITAFVGGTAITTILVGSQLDSTASKNESSTPVSNVESSPPGTRRIRLSEVKQHGADSPEPWVARGTSVYDITHWVSAHPGGEVILRAAGGSIDPYWKIFSIHNKQDVYDILEQFKIGEIDLLDLVDGRVPQEAIEDPFENDPLRDPRLRTLTAKPCNAETPSTGLAPFLTSNNFFYVRNHMWVPDVPESEHRLTIELPDGEEKCYTMEELKKRFHMHKITATLQCSGNRRNDMTVHARPTNGLQWTVGAISSAEWEGVMLRDVLVDAGLNTQNLPDHAKHAQFSGLEAYGASIPISKAVDPSGDVLLAFKMNGEDLPRDHGYPLRVIVPGNVAARSVKWLRKVVISDEESTSQWQRRDYKCFGPNVQNPDWSKAKSIQEMPVTSAITDISNASYFVHDKENTNAASPLTVSGYAYSGGGHEIVRVDISTDCGQTWDQAELLDDKTHGSKAWCWKRWRYSGANLKGEGKTKLTLLVKATDESYNTQPKDHASIYNARGNLATAWHRVDIALRGGEAV</sequence>
<dbReference type="PRINTS" id="PR00407">
    <property type="entry name" value="EUMOPTERIN"/>
</dbReference>
<dbReference type="EC" id="1.7.1.3" evidence="6"/>
<keyword evidence="18" id="KW-1185">Reference proteome</keyword>
<feature type="compositionally biased region" description="Polar residues" evidence="15">
    <location>
        <begin position="88"/>
        <end position="108"/>
    </location>
</feature>
<dbReference type="GO" id="GO:0005758">
    <property type="term" value="C:mitochondrial intermembrane space"/>
    <property type="evidence" value="ECO:0007669"/>
    <property type="project" value="UniProtKB-SubCell"/>
</dbReference>
<evidence type="ECO:0000256" key="3">
    <source>
        <dbReference type="ARBA" id="ARBA00004569"/>
    </source>
</evidence>
<comment type="cofactor">
    <cofactor evidence="1">
        <name>Mo-molybdopterin</name>
        <dbReference type="ChEBI" id="CHEBI:71302"/>
    </cofactor>
</comment>
<dbReference type="GO" id="GO:0008482">
    <property type="term" value="F:sulfite oxidase activity"/>
    <property type="evidence" value="ECO:0007669"/>
    <property type="project" value="UniProtKB-EC"/>
</dbReference>